<feature type="region of interest" description="Disordered" evidence="1">
    <location>
        <begin position="49"/>
        <end position="70"/>
    </location>
</feature>
<comment type="caution">
    <text evidence="2">The sequence shown here is derived from an EMBL/GenBank/DDBJ whole genome shotgun (WGS) entry which is preliminary data.</text>
</comment>
<dbReference type="AlphaFoldDB" id="A0A8H3C9H2"/>
<reference evidence="2" key="1">
    <citation type="submission" date="2021-01" db="EMBL/GenBank/DDBJ databases">
        <authorList>
            <person name="Kaushik A."/>
        </authorList>
    </citation>
    <scope>NUCLEOTIDE SEQUENCE</scope>
    <source>
        <strain evidence="2">AG3-1AP</strain>
    </source>
</reference>
<feature type="compositionally biased region" description="Low complexity" evidence="1">
    <location>
        <begin position="471"/>
        <end position="485"/>
    </location>
</feature>
<feature type="compositionally biased region" description="Basic and acidic residues" evidence="1">
    <location>
        <begin position="688"/>
        <end position="699"/>
    </location>
</feature>
<feature type="compositionally biased region" description="Polar residues" evidence="1">
    <location>
        <begin position="785"/>
        <end position="798"/>
    </location>
</feature>
<feature type="region of interest" description="Disordered" evidence="1">
    <location>
        <begin position="629"/>
        <end position="723"/>
    </location>
</feature>
<evidence type="ECO:0000313" key="3">
    <source>
        <dbReference type="Proteomes" id="UP000663831"/>
    </source>
</evidence>
<protein>
    <submittedName>
        <fullName evidence="2">Uncharacterized protein</fullName>
    </submittedName>
</protein>
<sequence>MLFDYSPNSTEQRNIELYFPYAPGIEFAELDGMKLEAIIPDTRNLLPPYFTKDLPHERTPSTQPPSQKPRVVSDSAVILGQSHNNFANTLQDLPHGPRHQRIISVGCQPYFATQGFETSSGDSTHNATRTPPYESIEKSEDHFRTFRDLSGTASGLGYDGTRPIAYIQVNDPQRYSLRTTDPAPDLHNTALFQKQSRNKAHSKTNLIYVQPAGDRLICDQQPTTHGQAVNQPSAHESALDWHHHSNAQMIPSSNSGSEPRQFSSTKPMAVLANKAEDYELDHYQPTTHYDTSTQTASETLYSGPHALDRDGDLNGNIDDPCVASTPVHSTIHTQSISPPIVPEGLNSAGLNYALEIPHNGLQGQVIAEGLVGNTTAPKLKIVHSEGGLAPIPHDKEAFPFSQRLEHCQPSASYDYPPHGEHTWSNIPPSPVAQSEFQSTTVVAVPAPRRSLNFGAFLTPDPPCQISNIDLPSRPNTSPPRRTSAPNGRLRLLPNTGRRRSEQTWQSYGSLSDRAQLPQLLPPPSIDPVDTNQPGGSYSHAPPSLAISQTQTQGRDHIRPEVNYAVESLETYGLISVEIPGCPPLANNDLTVRPLIQRPTASSVREELSVFNSGQLQGHALANSPVVRNQLSEQHDTEESNSDQMRQRAPLQTPSVVCTTQSKSPRQRLSQKPQSLDPGPSTQVIPSTTERHGSERETATKRRYSHSNPESTSAAKKRKLDGKIPEVIITKPDTLIQPSTCQNQNLPTTQQDCVYFDVNTWWGDNIANQGVLQDLSVGSNAHAPPQSGSEESVQHSPGQPTGDRSGKPSEKASSSKLFQASHNDGEVASLASSESWLPVDQDDGTNDLQYMSWGPSVDMLLDQTLAFDIATEQYVTALNLLERPLALETTPVFPLAPSNFEVDRILVDCYNSGMFSAVA</sequence>
<organism evidence="2 3">
    <name type="scientific">Rhizoctonia solani</name>
    <dbReference type="NCBI Taxonomy" id="456999"/>
    <lineage>
        <taxon>Eukaryota</taxon>
        <taxon>Fungi</taxon>
        <taxon>Dikarya</taxon>
        <taxon>Basidiomycota</taxon>
        <taxon>Agaricomycotina</taxon>
        <taxon>Agaricomycetes</taxon>
        <taxon>Cantharellales</taxon>
        <taxon>Ceratobasidiaceae</taxon>
        <taxon>Rhizoctonia</taxon>
    </lineage>
</organism>
<dbReference type="Proteomes" id="UP000663831">
    <property type="component" value="Unassembled WGS sequence"/>
</dbReference>
<feature type="compositionally biased region" description="Polar residues" evidence="1">
    <location>
        <begin position="649"/>
        <end position="687"/>
    </location>
</feature>
<proteinExistence type="predicted"/>
<name>A0A8H3C9H2_9AGAM</name>
<dbReference type="EMBL" id="CAJMWV010003086">
    <property type="protein sequence ID" value="CAE6476042.1"/>
    <property type="molecule type" value="Genomic_DNA"/>
</dbReference>
<gene>
    <name evidence="2" type="ORF">RDB_LOCUS92501</name>
</gene>
<evidence type="ECO:0000256" key="1">
    <source>
        <dbReference type="SAM" id="MobiDB-lite"/>
    </source>
</evidence>
<accession>A0A8H3C9H2</accession>
<feature type="region of interest" description="Disordered" evidence="1">
    <location>
        <begin position="776"/>
        <end position="816"/>
    </location>
</feature>
<evidence type="ECO:0000313" key="2">
    <source>
        <dbReference type="EMBL" id="CAE6476042.1"/>
    </source>
</evidence>
<feature type="region of interest" description="Disordered" evidence="1">
    <location>
        <begin position="464"/>
        <end position="554"/>
    </location>
</feature>